<protein>
    <submittedName>
        <fullName evidence="4">Uncharacterized protein</fullName>
    </submittedName>
</protein>
<keyword evidence="3" id="KW-0732">Signal</keyword>
<dbReference type="Proteomes" id="UP001367676">
    <property type="component" value="Unassembled WGS sequence"/>
</dbReference>
<evidence type="ECO:0000256" key="3">
    <source>
        <dbReference type="SAM" id="SignalP"/>
    </source>
</evidence>
<feature type="chain" id="PRO_5042860964" evidence="3">
    <location>
        <begin position="20"/>
        <end position="175"/>
    </location>
</feature>
<name>A0AAN9Y3S9_9HEMI</name>
<dbReference type="EMBL" id="JBBCAQ010000022">
    <property type="protein sequence ID" value="KAK7590177.1"/>
    <property type="molecule type" value="Genomic_DNA"/>
</dbReference>
<feature type="compositionally biased region" description="Low complexity" evidence="1">
    <location>
        <begin position="84"/>
        <end position="104"/>
    </location>
</feature>
<sequence>MNRPIYCFIFLGLPCIALGMSRTGISAIAGPSAAADTLKLSSEEQSLLGRFMTGEHRSNSDFRGFRSKRQDNTENDGEEGKVLTDQTSASTSTPAPSDADNAAAAGEGRDSITDIRWITYLFLFAIAILFLLLTAVVTLLSYYILSTRVLNKTTCKEIELQCRCEDCGKENDDGC</sequence>
<keyword evidence="5" id="KW-1185">Reference proteome</keyword>
<evidence type="ECO:0000313" key="5">
    <source>
        <dbReference type="Proteomes" id="UP001367676"/>
    </source>
</evidence>
<feature type="region of interest" description="Disordered" evidence="1">
    <location>
        <begin position="55"/>
        <end position="104"/>
    </location>
</feature>
<keyword evidence="2" id="KW-0812">Transmembrane</keyword>
<proteinExistence type="predicted"/>
<evidence type="ECO:0000256" key="1">
    <source>
        <dbReference type="SAM" id="MobiDB-lite"/>
    </source>
</evidence>
<comment type="caution">
    <text evidence="4">The sequence shown here is derived from an EMBL/GenBank/DDBJ whole genome shotgun (WGS) entry which is preliminary data.</text>
</comment>
<reference evidence="4 5" key="1">
    <citation type="submission" date="2024-03" db="EMBL/GenBank/DDBJ databases">
        <title>Adaptation during the transition from Ophiocordyceps entomopathogen to insect associate is accompanied by gene loss and intensified selection.</title>
        <authorList>
            <person name="Ward C.M."/>
            <person name="Onetto C.A."/>
            <person name="Borneman A.R."/>
        </authorList>
    </citation>
    <scope>NUCLEOTIDE SEQUENCE [LARGE SCALE GENOMIC DNA]</scope>
    <source>
        <strain evidence="4">AWRI1</strain>
        <tissue evidence="4">Single Adult Female</tissue>
    </source>
</reference>
<keyword evidence="2" id="KW-0472">Membrane</keyword>
<gene>
    <name evidence="4" type="ORF">V9T40_001790</name>
</gene>
<dbReference type="AlphaFoldDB" id="A0AAN9Y3S9"/>
<accession>A0AAN9Y3S9</accession>
<organism evidence="4 5">
    <name type="scientific">Parthenolecanium corni</name>
    <dbReference type="NCBI Taxonomy" id="536013"/>
    <lineage>
        <taxon>Eukaryota</taxon>
        <taxon>Metazoa</taxon>
        <taxon>Ecdysozoa</taxon>
        <taxon>Arthropoda</taxon>
        <taxon>Hexapoda</taxon>
        <taxon>Insecta</taxon>
        <taxon>Pterygota</taxon>
        <taxon>Neoptera</taxon>
        <taxon>Paraneoptera</taxon>
        <taxon>Hemiptera</taxon>
        <taxon>Sternorrhyncha</taxon>
        <taxon>Coccoidea</taxon>
        <taxon>Coccidae</taxon>
        <taxon>Parthenolecanium</taxon>
    </lineage>
</organism>
<feature type="signal peptide" evidence="3">
    <location>
        <begin position="1"/>
        <end position="19"/>
    </location>
</feature>
<evidence type="ECO:0000313" key="4">
    <source>
        <dbReference type="EMBL" id="KAK7590177.1"/>
    </source>
</evidence>
<feature type="transmembrane region" description="Helical" evidence="2">
    <location>
        <begin position="117"/>
        <end position="145"/>
    </location>
</feature>
<keyword evidence="2" id="KW-1133">Transmembrane helix</keyword>
<evidence type="ECO:0000256" key="2">
    <source>
        <dbReference type="SAM" id="Phobius"/>
    </source>
</evidence>
<feature type="compositionally biased region" description="Basic and acidic residues" evidence="1">
    <location>
        <begin position="55"/>
        <end position="82"/>
    </location>
</feature>